<accession>A0AAV2S6B9</accession>
<organism evidence="1 2">
    <name type="scientific">Meganyctiphanes norvegica</name>
    <name type="common">Northern krill</name>
    <name type="synonym">Thysanopoda norvegica</name>
    <dbReference type="NCBI Taxonomy" id="48144"/>
    <lineage>
        <taxon>Eukaryota</taxon>
        <taxon>Metazoa</taxon>
        <taxon>Ecdysozoa</taxon>
        <taxon>Arthropoda</taxon>
        <taxon>Crustacea</taxon>
        <taxon>Multicrustacea</taxon>
        <taxon>Malacostraca</taxon>
        <taxon>Eumalacostraca</taxon>
        <taxon>Eucarida</taxon>
        <taxon>Euphausiacea</taxon>
        <taxon>Euphausiidae</taxon>
        <taxon>Meganyctiphanes</taxon>
    </lineage>
</organism>
<sequence length="108" mass="12556">MESLNIWVDRSLFSLPKCGIDWTSYVFFLNRMAISNRSAKIFVPVPTFLQGFSWLETIFCWKLYRTHIYMNSPLGLLHNSCGQAFCFVRGGLYNEKIQNFGHSSIYIA</sequence>
<evidence type="ECO:0000313" key="2">
    <source>
        <dbReference type="Proteomes" id="UP001497623"/>
    </source>
</evidence>
<comment type="caution">
    <text evidence="1">The sequence shown here is derived from an EMBL/GenBank/DDBJ whole genome shotgun (WGS) entry which is preliminary data.</text>
</comment>
<evidence type="ECO:0000313" key="1">
    <source>
        <dbReference type="EMBL" id="CAL4160228.1"/>
    </source>
</evidence>
<gene>
    <name evidence="1" type="ORF">MNOR_LOCUS32398</name>
</gene>
<proteinExistence type="predicted"/>
<name>A0AAV2S6B9_MEGNR</name>
<protein>
    <submittedName>
        <fullName evidence="1">Uncharacterized protein</fullName>
    </submittedName>
</protein>
<dbReference type="Proteomes" id="UP001497623">
    <property type="component" value="Unassembled WGS sequence"/>
</dbReference>
<reference evidence="1 2" key="1">
    <citation type="submission" date="2024-05" db="EMBL/GenBank/DDBJ databases">
        <authorList>
            <person name="Wallberg A."/>
        </authorList>
    </citation>
    <scope>NUCLEOTIDE SEQUENCE [LARGE SCALE GENOMIC DNA]</scope>
</reference>
<dbReference type="AlphaFoldDB" id="A0AAV2S6B9"/>
<keyword evidence="2" id="KW-1185">Reference proteome</keyword>
<dbReference type="EMBL" id="CAXKWB010043993">
    <property type="protein sequence ID" value="CAL4160228.1"/>
    <property type="molecule type" value="Genomic_DNA"/>
</dbReference>